<feature type="domain" description="Glycosyl transferase family 51" evidence="14">
    <location>
        <begin position="52"/>
        <end position="226"/>
    </location>
</feature>
<dbReference type="Pfam" id="PF00912">
    <property type="entry name" value="Transgly"/>
    <property type="match status" value="1"/>
</dbReference>
<dbReference type="GO" id="GO:0008955">
    <property type="term" value="F:peptidoglycan glycosyltransferase activity"/>
    <property type="evidence" value="ECO:0007669"/>
    <property type="project" value="UniProtKB-EC"/>
</dbReference>
<name>A0A1M5EUT5_VIBGA</name>
<dbReference type="InterPro" id="IPR009647">
    <property type="entry name" value="PBP_C"/>
</dbReference>
<dbReference type="PANTHER" id="PTHR32282:SF15">
    <property type="entry name" value="PENICILLIN-BINDING PROTEIN 1C"/>
    <property type="match status" value="1"/>
</dbReference>
<dbReference type="InterPro" id="IPR011815">
    <property type="entry name" value="PBP_1c"/>
</dbReference>
<dbReference type="AlphaFoldDB" id="A0A1M5EUT5"/>
<evidence type="ECO:0000256" key="4">
    <source>
        <dbReference type="ARBA" id="ARBA00022645"/>
    </source>
</evidence>
<sequence length="765" mass="85553">MTILNKQPRLWAALPITGILLFLSFLLYDWIVPVDLASRSLSQTVLAEDGSILRNFADENGVWRFPVTLNDVSPNYLTALITYEDQYFYDHPGINVFALMRAAWQWISTGQIVSGGSTLTMQVARIRYPEPRTVWGKFKEIIRALQLEWHFSKADILTYYLNHAPFGGTYEGVQAASLGYFGHSVKQLTDAQAALLAVLPQAPSYYRPDRHRARARQARDKLMHRLVTQHAWSQERLDDALIEGITNATKAGYQSAPLLARRLVTHSQEPQIQTFIHAQWQTQVSNLLRNYVHGIGQNVSAAALVVENKTGQVKVYAGSADFNDSRRFAYVDMVQATRSPGSTLKPFVYGMALDEGLIHSESLLMDVPLKFGDYQPDNFNGGFSGPVSVSHALQQSLNVPAVQVLEQLKPIYFFLKMKKAGIALELPTGAKPNLAIALGGVGADLEDLVSAYTSLGNQGQAQHLRFSTTDKPTQQPLLSDGAAWVIRKILLDKPNAVAGLAVKTGTSYGFRDAWAIGVSQHYTIGVWIGRPDGVPMPGHYGQVTAVPLINTIYQRLNDQRPVPLMPDSVSQVDICWPQGDMVKSGCEERHHAYIVDGTIPKTWYNIAERQQPFDQSEFNFWQANDSKLRVNIRCQIKAQRHKVTVWPAPLDHWLKPEQRRAARIPSWDPRCQLTGNIIRQSAVHIHGLANQDAFQLPQRQSQEITISAEGGEAPYYWLLNGVLLSNQQSKITLKDLNTGNYQLTLIDQAGSKDQVEFSVLRYSSE</sequence>
<evidence type="ECO:0000256" key="6">
    <source>
        <dbReference type="ARBA" id="ARBA00022676"/>
    </source>
</evidence>
<evidence type="ECO:0000259" key="15">
    <source>
        <dbReference type="Pfam" id="PF06832"/>
    </source>
</evidence>
<organism evidence="16 17">
    <name type="scientific">Vibrio gazogenes DSM 21264 = NBRC 103151</name>
    <dbReference type="NCBI Taxonomy" id="1123492"/>
    <lineage>
        <taxon>Bacteria</taxon>
        <taxon>Pseudomonadati</taxon>
        <taxon>Pseudomonadota</taxon>
        <taxon>Gammaproteobacteria</taxon>
        <taxon>Vibrionales</taxon>
        <taxon>Vibrionaceae</taxon>
        <taxon>Vibrio</taxon>
    </lineage>
</organism>
<protein>
    <recommendedName>
        <fullName evidence="10">peptidoglycan glycosyltransferase</fullName>
        <ecNumber evidence="10">2.4.99.28</ecNumber>
    </recommendedName>
</protein>
<feature type="transmembrane region" description="Helical" evidence="12">
    <location>
        <begin position="12"/>
        <end position="31"/>
    </location>
</feature>
<keyword evidence="5" id="KW-0645">Protease</keyword>
<dbReference type="EC" id="2.4.99.28" evidence="10"/>
<evidence type="ECO:0000256" key="3">
    <source>
        <dbReference type="ARBA" id="ARBA00007739"/>
    </source>
</evidence>
<dbReference type="InterPro" id="IPR001460">
    <property type="entry name" value="PCN-bd_Tpept"/>
</dbReference>
<evidence type="ECO:0000256" key="7">
    <source>
        <dbReference type="ARBA" id="ARBA00022679"/>
    </source>
</evidence>
<dbReference type="UniPathway" id="UPA00219"/>
<evidence type="ECO:0000256" key="5">
    <source>
        <dbReference type="ARBA" id="ARBA00022670"/>
    </source>
</evidence>
<keyword evidence="12" id="KW-1133">Transmembrane helix</keyword>
<comment type="pathway">
    <text evidence="1">Cell wall biogenesis; peptidoglycan biosynthesis.</text>
</comment>
<keyword evidence="7" id="KW-0808">Transferase</keyword>
<dbReference type="InterPro" id="IPR050396">
    <property type="entry name" value="Glycosyltr_51/Transpeptidase"/>
</dbReference>
<dbReference type="InterPro" id="IPR036950">
    <property type="entry name" value="PBP_transglycosylase"/>
</dbReference>
<evidence type="ECO:0000313" key="17">
    <source>
        <dbReference type="Proteomes" id="UP000184159"/>
    </source>
</evidence>
<keyword evidence="12" id="KW-0812">Transmembrane</keyword>
<feature type="domain" description="Penicillin-binding C-terminal" evidence="15">
    <location>
        <begin position="681"/>
        <end position="757"/>
    </location>
</feature>
<evidence type="ECO:0000259" key="14">
    <source>
        <dbReference type="Pfam" id="PF00912"/>
    </source>
</evidence>
<dbReference type="EMBL" id="FQUH01000018">
    <property type="protein sequence ID" value="SHF82957.1"/>
    <property type="molecule type" value="Genomic_DNA"/>
</dbReference>
<evidence type="ECO:0000256" key="8">
    <source>
        <dbReference type="ARBA" id="ARBA00022801"/>
    </source>
</evidence>
<keyword evidence="4" id="KW-0121">Carboxypeptidase</keyword>
<evidence type="ECO:0000256" key="9">
    <source>
        <dbReference type="ARBA" id="ARBA00023268"/>
    </source>
</evidence>
<dbReference type="SUPFAM" id="SSF56601">
    <property type="entry name" value="beta-lactamase/transpeptidase-like"/>
    <property type="match status" value="1"/>
</dbReference>
<dbReference type="NCBIfam" id="TIGR02073">
    <property type="entry name" value="PBP_1c"/>
    <property type="match status" value="1"/>
</dbReference>
<keyword evidence="9" id="KW-0511">Multifunctional enzyme</keyword>
<comment type="similarity">
    <text evidence="2">In the C-terminal section; belongs to the transpeptidase family.</text>
</comment>
<evidence type="ECO:0000313" key="16">
    <source>
        <dbReference type="EMBL" id="SHF82957.1"/>
    </source>
</evidence>
<reference evidence="17" key="1">
    <citation type="submission" date="2016-11" db="EMBL/GenBank/DDBJ databases">
        <authorList>
            <person name="Varghese N."/>
            <person name="Submissions S."/>
        </authorList>
    </citation>
    <scope>NUCLEOTIDE SEQUENCE [LARGE SCALE GENOMIC DNA]</scope>
    <source>
        <strain evidence="17">DSM 21264</strain>
    </source>
</reference>
<comment type="catalytic activity">
    <reaction evidence="11">
        <text>[GlcNAc-(1-&gt;4)-Mur2Ac(oyl-L-Ala-gamma-D-Glu-L-Lys-D-Ala-D-Ala)](n)-di-trans,octa-cis-undecaprenyl diphosphate + beta-D-GlcNAc-(1-&gt;4)-Mur2Ac(oyl-L-Ala-gamma-D-Glu-L-Lys-D-Ala-D-Ala)-di-trans,octa-cis-undecaprenyl diphosphate = [GlcNAc-(1-&gt;4)-Mur2Ac(oyl-L-Ala-gamma-D-Glu-L-Lys-D-Ala-D-Ala)](n+1)-di-trans,octa-cis-undecaprenyl diphosphate + di-trans,octa-cis-undecaprenyl diphosphate + H(+)</text>
        <dbReference type="Rhea" id="RHEA:23708"/>
        <dbReference type="Rhea" id="RHEA-COMP:9602"/>
        <dbReference type="Rhea" id="RHEA-COMP:9603"/>
        <dbReference type="ChEBI" id="CHEBI:15378"/>
        <dbReference type="ChEBI" id="CHEBI:58405"/>
        <dbReference type="ChEBI" id="CHEBI:60033"/>
        <dbReference type="ChEBI" id="CHEBI:78435"/>
        <dbReference type="EC" id="2.4.99.28"/>
    </reaction>
</comment>
<evidence type="ECO:0000259" key="13">
    <source>
        <dbReference type="Pfam" id="PF00905"/>
    </source>
</evidence>
<dbReference type="Gene3D" id="3.40.710.10">
    <property type="entry name" value="DD-peptidase/beta-lactamase superfamily"/>
    <property type="match status" value="1"/>
</dbReference>
<keyword evidence="8" id="KW-0378">Hydrolase</keyword>
<keyword evidence="17" id="KW-1185">Reference proteome</keyword>
<dbReference type="SUPFAM" id="SSF53955">
    <property type="entry name" value="Lysozyme-like"/>
    <property type="match status" value="1"/>
</dbReference>
<dbReference type="Pfam" id="PF06832">
    <property type="entry name" value="BiPBP_C"/>
    <property type="match status" value="1"/>
</dbReference>
<dbReference type="InterPro" id="IPR001264">
    <property type="entry name" value="Glyco_trans_51"/>
</dbReference>
<evidence type="ECO:0000256" key="11">
    <source>
        <dbReference type="ARBA" id="ARBA00049902"/>
    </source>
</evidence>
<feature type="domain" description="Penicillin-binding protein transpeptidase" evidence="13">
    <location>
        <begin position="302"/>
        <end position="512"/>
    </location>
</feature>
<accession>A0A1M5EUT5</accession>
<dbReference type="GO" id="GO:0006508">
    <property type="term" value="P:proteolysis"/>
    <property type="evidence" value="ECO:0007669"/>
    <property type="project" value="UniProtKB-KW"/>
</dbReference>
<dbReference type="GO" id="GO:0008658">
    <property type="term" value="F:penicillin binding"/>
    <property type="evidence" value="ECO:0007669"/>
    <property type="project" value="InterPro"/>
</dbReference>
<dbReference type="InterPro" id="IPR012338">
    <property type="entry name" value="Beta-lactam/transpept-like"/>
</dbReference>
<dbReference type="GO" id="GO:0009252">
    <property type="term" value="P:peptidoglycan biosynthetic process"/>
    <property type="evidence" value="ECO:0007669"/>
    <property type="project" value="UniProtKB-UniPathway"/>
</dbReference>
<evidence type="ECO:0000256" key="2">
    <source>
        <dbReference type="ARBA" id="ARBA00007090"/>
    </source>
</evidence>
<comment type="similarity">
    <text evidence="3">In the N-terminal section; belongs to the glycosyltransferase 51 family.</text>
</comment>
<dbReference type="PANTHER" id="PTHR32282">
    <property type="entry name" value="BINDING PROTEIN TRANSPEPTIDASE, PUTATIVE-RELATED"/>
    <property type="match status" value="1"/>
</dbReference>
<dbReference type="GO" id="GO:0030288">
    <property type="term" value="C:outer membrane-bounded periplasmic space"/>
    <property type="evidence" value="ECO:0007669"/>
    <property type="project" value="TreeGrafter"/>
</dbReference>
<evidence type="ECO:0000256" key="10">
    <source>
        <dbReference type="ARBA" id="ARBA00044770"/>
    </source>
</evidence>
<evidence type="ECO:0000256" key="1">
    <source>
        <dbReference type="ARBA" id="ARBA00004752"/>
    </source>
</evidence>
<keyword evidence="6" id="KW-0328">Glycosyltransferase</keyword>
<dbReference type="GO" id="GO:0004180">
    <property type="term" value="F:carboxypeptidase activity"/>
    <property type="evidence" value="ECO:0007669"/>
    <property type="project" value="UniProtKB-KW"/>
</dbReference>
<keyword evidence="12" id="KW-0472">Membrane</keyword>
<evidence type="ECO:0000256" key="12">
    <source>
        <dbReference type="SAM" id="Phobius"/>
    </source>
</evidence>
<dbReference type="InterPro" id="IPR023346">
    <property type="entry name" value="Lysozyme-like_dom_sf"/>
</dbReference>
<dbReference type="Pfam" id="PF00905">
    <property type="entry name" value="Transpeptidase"/>
    <property type="match status" value="1"/>
</dbReference>
<gene>
    <name evidence="16" type="ORF">SAMN02745781_03260</name>
</gene>
<dbReference type="Proteomes" id="UP000184159">
    <property type="component" value="Unassembled WGS sequence"/>
</dbReference>
<dbReference type="Gene3D" id="1.10.3810.10">
    <property type="entry name" value="Biosynthetic peptidoglycan transglycosylase-like"/>
    <property type="match status" value="1"/>
</dbReference>
<proteinExistence type="inferred from homology"/>